<sequence>MASIVDKVTEQAEKLGLSSESKPKVYVDETTGSDDKGDGSEASPYVTPVAALGGPQGTEVAIFIRKGPSDEYAPISGAALKRAKKGLEQQKEKAKKAEAAAAKRHRTPTVSGWVHRLRQQKGLTFIVLRDGTGYLQCVLSGQLSQTYDALVLMTESTVRIVGTLTEVPEGKTAPGGHELAADYWQLLGAAPGGAEAYSTKFNEETEGAVLYDNRHLLLRGETASAVLRVRSGVSRLSGTLMPNTLWSKLLLRVWSKLK</sequence>
<dbReference type="Gene3D" id="2.40.50.140">
    <property type="entry name" value="Nucleic acid-binding proteins"/>
    <property type="match status" value="1"/>
</dbReference>
<feature type="domain" description="OB" evidence="7">
    <location>
        <begin position="109"/>
        <end position="187"/>
    </location>
</feature>
<dbReference type="AlphaFoldDB" id="A0A8H8T222"/>
<gene>
    <name evidence="9" type="ORF">RhiXN_07326</name>
</gene>
<dbReference type="InterPro" id="IPR048952">
    <property type="entry name" value="AsnRS_N"/>
</dbReference>
<evidence type="ECO:0000259" key="7">
    <source>
        <dbReference type="Pfam" id="PF01336"/>
    </source>
</evidence>
<protein>
    <submittedName>
        <fullName evidence="9">Asparaginyl-tRNA synthetase</fullName>
    </submittedName>
</protein>
<dbReference type="KEGG" id="rsx:RhiXN_07326"/>
<dbReference type="Pfam" id="PF20917">
    <property type="entry name" value="AsnRS_N"/>
    <property type="match status" value="1"/>
</dbReference>
<feature type="region of interest" description="Disordered" evidence="6">
    <location>
        <begin position="1"/>
        <end position="51"/>
    </location>
</feature>
<organism evidence="9 10">
    <name type="scientific">Rhizoctonia solani</name>
    <dbReference type="NCBI Taxonomy" id="456999"/>
    <lineage>
        <taxon>Eukaryota</taxon>
        <taxon>Fungi</taxon>
        <taxon>Dikarya</taxon>
        <taxon>Basidiomycota</taxon>
        <taxon>Agaricomycotina</taxon>
        <taxon>Agaricomycetes</taxon>
        <taxon>Cantharellales</taxon>
        <taxon>Ceratobasidiaceae</taxon>
        <taxon>Rhizoctonia</taxon>
    </lineage>
</organism>
<dbReference type="CDD" id="cd04323">
    <property type="entry name" value="AsnRS_cyto_like_N"/>
    <property type="match status" value="1"/>
</dbReference>
<accession>A0A8H8T222</accession>
<evidence type="ECO:0000256" key="3">
    <source>
        <dbReference type="ARBA" id="ARBA00022917"/>
    </source>
</evidence>
<dbReference type="SUPFAM" id="SSF50249">
    <property type="entry name" value="Nucleic acid-binding proteins"/>
    <property type="match status" value="1"/>
</dbReference>
<reference evidence="9" key="1">
    <citation type="submission" date="2020-05" db="EMBL/GenBank/DDBJ databases">
        <title>Evolutionary and genomic comparisons of hybrid uninucleate and nonhybrid Rhizoctonia fungi.</title>
        <authorList>
            <person name="Li C."/>
            <person name="Chen X."/>
        </authorList>
    </citation>
    <scope>NUCLEOTIDE SEQUENCE</scope>
    <source>
        <strain evidence="9">AG-1 IA</strain>
    </source>
</reference>
<keyword evidence="4 9" id="KW-0436">Ligase</keyword>
<dbReference type="PANTHER" id="PTHR22594:SF16">
    <property type="entry name" value="ASPARAGINE--TRNA LIGASE, CYTOPLASMIC"/>
    <property type="match status" value="1"/>
</dbReference>
<keyword evidence="4 9" id="KW-0030">Aminoacyl-tRNA synthetase</keyword>
<evidence type="ECO:0000256" key="1">
    <source>
        <dbReference type="ARBA" id="ARBA00004496"/>
    </source>
</evidence>
<evidence type="ECO:0000256" key="4">
    <source>
        <dbReference type="ARBA" id="ARBA00023146"/>
    </source>
</evidence>
<evidence type="ECO:0000259" key="8">
    <source>
        <dbReference type="Pfam" id="PF20917"/>
    </source>
</evidence>
<feature type="coiled-coil region" evidence="5">
    <location>
        <begin position="77"/>
        <end position="104"/>
    </location>
</feature>
<dbReference type="RefSeq" id="XP_043185614.1">
    <property type="nucleotide sequence ID" value="XM_043327142.1"/>
</dbReference>
<keyword evidence="2" id="KW-0963">Cytoplasm</keyword>
<keyword evidence="3" id="KW-0648">Protein biosynthesis</keyword>
<dbReference type="InterPro" id="IPR004365">
    <property type="entry name" value="NA-bd_OB_tRNA"/>
</dbReference>
<dbReference type="GO" id="GO:0003676">
    <property type="term" value="F:nucleic acid binding"/>
    <property type="evidence" value="ECO:0007669"/>
    <property type="project" value="InterPro"/>
</dbReference>
<dbReference type="GeneID" id="67029605"/>
<dbReference type="EMBL" id="CP059670">
    <property type="protein sequence ID" value="QRW25377.1"/>
    <property type="molecule type" value="Genomic_DNA"/>
</dbReference>
<dbReference type="GO" id="GO:0006421">
    <property type="term" value="P:asparaginyl-tRNA aminoacylation"/>
    <property type="evidence" value="ECO:0007669"/>
    <property type="project" value="TreeGrafter"/>
</dbReference>
<dbReference type="InterPro" id="IPR012340">
    <property type="entry name" value="NA-bd_OB-fold"/>
</dbReference>
<dbReference type="Pfam" id="PF01336">
    <property type="entry name" value="tRNA_anti-codon"/>
    <property type="match status" value="1"/>
</dbReference>
<proteinExistence type="predicted"/>
<dbReference type="Proteomes" id="UP000650533">
    <property type="component" value="Chromosome 13"/>
</dbReference>
<dbReference type="GO" id="GO:0005524">
    <property type="term" value="F:ATP binding"/>
    <property type="evidence" value="ECO:0007669"/>
    <property type="project" value="UniProtKB-KW"/>
</dbReference>
<comment type="subcellular location">
    <subcellularLocation>
        <location evidence="1">Cytoplasm</location>
    </subcellularLocation>
</comment>
<feature type="domain" description="Asparagine--tRNA ligase N-terminal" evidence="8">
    <location>
        <begin position="40"/>
        <end position="104"/>
    </location>
</feature>
<dbReference type="GO" id="GO:0004816">
    <property type="term" value="F:asparagine-tRNA ligase activity"/>
    <property type="evidence" value="ECO:0007669"/>
    <property type="project" value="TreeGrafter"/>
</dbReference>
<evidence type="ECO:0000256" key="5">
    <source>
        <dbReference type="SAM" id="Coils"/>
    </source>
</evidence>
<dbReference type="Gene3D" id="3.30.1910.20">
    <property type="entry name" value="asparaginyl-tRNA synthetase, N-terminal domain"/>
    <property type="match status" value="1"/>
</dbReference>
<evidence type="ECO:0000256" key="6">
    <source>
        <dbReference type="SAM" id="MobiDB-lite"/>
    </source>
</evidence>
<feature type="compositionally biased region" description="Basic and acidic residues" evidence="6">
    <location>
        <begin position="21"/>
        <end position="39"/>
    </location>
</feature>
<evidence type="ECO:0000256" key="2">
    <source>
        <dbReference type="ARBA" id="ARBA00022490"/>
    </source>
</evidence>
<name>A0A8H8T222_9AGAM</name>
<dbReference type="GO" id="GO:0005737">
    <property type="term" value="C:cytoplasm"/>
    <property type="evidence" value="ECO:0007669"/>
    <property type="project" value="UniProtKB-SubCell"/>
</dbReference>
<evidence type="ECO:0000313" key="10">
    <source>
        <dbReference type="Proteomes" id="UP000650533"/>
    </source>
</evidence>
<dbReference type="PANTHER" id="PTHR22594">
    <property type="entry name" value="ASPARTYL/LYSYL-TRNA SYNTHETASE"/>
    <property type="match status" value="1"/>
</dbReference>
<keyword evidence="5" id="KW-0175">Coiled coil</keyword>
<evidence type="ECO:0000313" key="9">
    <source>
        <dbReference type="EMBL" id="QRW25377.1"/>
    </source>
</evidence>